<comment type="caution">
    <text evidence="1">The sequence shown here is derived from an EMBL/GenBank/DDBJ whole genome shotgun (WGS) entry which is preliminary data.</text>
</comment>
<protein>
    <submittedName>
        <fullName evidence="1">DUF6588 family protein</fullName>
    </submittedName>
</protein>
<reference evidence="1" key="1">
    <citation type="submission" date="2024-09" db="EMBL/GenBank/DDBJ databases">
        <authorList>
            <person name="Liu J."/>
        </authorList>
    </citation>
    <scope>NUCLEOTIDE SEQUENCE</scope>
    <source>
        <strain evidence="1">NBU2967</strain>
    </source>
</reference>
<sequence>MKKVIFLLFTIAGLNVYGQSNINEILAAGLDDAERFTNDYLAPVSEGAMHSISNGWYNHGEAKPLGGFEISIIGNMANFKDKTDKKTFELNTVDYENLQFDDGSTSKMVSTALGDIEGVMVYVVGEIAPGVNSREDFELPAGLASEDVNFIPSAFIQASIGLFKGTELKARFLPKINTEEAAIGLYGVGVQHEFTQHLPAEKLFPVAISGVIGYTHLDGTYDFTSTNIIAGEDQRIDMKMNTWIFQAVVSTKLPIINFYGGLGYLSGKSTTDILGTYTVQSGPFQETYTDPFSLNKDAKGVRANIGAKLKLGFFRLHADYTLADFNSLSVGLNFGFR</sequence>
<name>A0ACC7LFD2_9FLAO</name>
<organism evidence="1 2">
    <name type="scientific">Meishania litoralis</name>
    <dbReference type="NCBI Taxonomy" id="3434685"/>
    <lineage>
        <taxon>Bacteria</taxon>
        <taxon>Pseudomonadati</taxon>
        <taxon>Bacteroidota</taxon>
        <taxon>Flavobacteriia</taxon>
        <taxon>Flavobacteriales</taxon>
        <taxon>Flavobacteriaceae</taxon>
        <taxon>Meishania</taxon>
    </lineage>
</organism>
<dbReference type="EMBL" id="JBHFPV010000001">
    <property type="protein sequence ID" value="MFH6602119.1"/>
    <property type="molecule type" value="Genomic_DNA"/>
</dbReference>
<keyword evidence="2" id="KW-1185">Reference proteome</keyword>
<evidence type="ECO:0000313" key="1">
    <source>
        <dbReference type="EMBL" id="MFH6602119.1"/>
    </source>
</evidence>
<proteinExistence type="predicted"/>
<accession>A0ACC7LFD2</accession>
<evidence type="ECO:0000313" key="2">
    <source>
        <dbReference type="Proteomes" id="UP001595191"/>
    </source>
</evidence>
<dbReference type="Proteomes" id="UP001595191">
    <property type="component" value="Unassembled WGS sequence"/>
</dbReference>
<gene>
    <name evidence="1" type="ORF">ACEZ3G_01425</name>
</gene>